<dbReference type="EMBL" id="KZ820571">
    <property type="protein sequence ID" value="PWN47050.1"/>
    <property type="molecule type" value="Genomic_DNA"/>
</dbReference>
<feature type="non-terminal residue" evidence="1">
    <location>
        <position position="1"/>
    </location>
</feature>
<evidence type="ECO:0000313" key="1">
    <source>
        <dbReference type="EMBL" id="PWN47050.1"/>
    </source>
</evidence>
<organism evidence="1 2">
    <name type="scientific">Violaceomyces palustris</name>
    <dbReference type="NCBI Taxonomy" id="1673888"/>
    <lineage>
        <taxon>Eukaryota</taxon>
        <taxon>Fungi</taxon>
        <taxon>Dikarya</taxon>
        <taxon>Basidiomycota</taxon>
        <taxon>Ustilaginomycotina</taxon>
        <taxon>Ustilaginomycetes</taxon>
        <taxon>Violaceomycetales</taxon>
        <taxon>Violaceomycetaceae</taxon>
        <taxon>Violaceomyces</taxon>
    </lineage>
</organism>
<gene>
    <name evidence="1" type="ORF">IE53DRAFT_364961</name>
</gene>
<dbReference type="Proteomes" id="UP000245626">
    <property type="component" value="Unassembled WGS sequence"/>
</dbReference>
<protein>
    <submittedName>
        <fullName evidence="1">Uncharacterized protein</fullName>
    </submittedName>
</protein>
<name>A0ACD0NMI8_9BASI</name>
<reference evidence="1 2" key="1">
    <citation type="journal article" date="2018" name="Mol. Biol. Evol.">
        <title>Broad Genomic Sampling Reveals a Smut Pathogenic Ancestry of the Fungal Clade Ustilaginomycotina.</title>
        <authorList>
            <person name="Kijpornyongpan T."/>
            <person name="Mondo S.J."/>
            <person name="Barry K."/>
            <person name="Sandor L."/>
            <person name="Lee J."/>
            <person name="Lipzen A."/>
            <person name="Pangilinan J."/>
            <person name="LaButti K."/>
            <person name="Hainaut M."/>
            <person name="Henrissat B."/>
            <person name="Grigoriev I.V."/>
            <person name="Spatafora J.W."/>
            <person name="Aime M.C."/>
        </authorList>
    </citation>
    <scope>NUCLEOTIDE SEQUENCE [LARGE SCALE GENOMIC DNA]</scope>
    <source>
        <strain evidence="1 2">SA 807</strain>
    </source>
</reference>
<evidence type="ECO:0000313" key="2">
    <source>
        <dbReference type="Proteomes" id="UP000245626"/>
    </source>
</evidence>
<accession>A0ACD0NMI8</accession>
<keyword evidence="2" id="KW-1185">Reference proteome</keyword>
<proteinExistence type="predicted"/>
<sequence length="251" mass="28197">NTNKGFQIWLVSPSILSAPYMELSQMTGKAEAYLRAFQSGLEGFFPVRGFLMETLYSDKHCLKRMRKQAVNQASPSTFANDVRMSARSTSEKVMFCLSVGFKVLIRALFKSATDLPKALLTALLRTFPGQNMTMTAPKTLMPCKMGPAKEVERSSAGRNRARVGRRRVEDGTWASILAMPWRGGPGGTRCRRCGGDDLVLKQSGTREGRWRFQERPEIQVQTSEAMEIRSREYEAKGKQEKDSFEHPQGSI</sequence>